<dbReference type="Pfam" id="PF19258">
    <property type="entry name" value="KxYKxGKxW_sig"/>
    <property type="match status" value="1"/>
</dbReference>
<dbReference type="AlphaFoldDB" id="A0A069D3F2"/>
<dbReference type="RefSeq" id="WP_027699826.1">
    <property type="nucleotide sequence ID" value="NZ_DF820502.1"/>
</dbReference>
<feature type="coiled-coil region" evidence="2">
    <location>
        <begin position="232"/>
        <end position="294"/>
    </location>
</feature>
<protein>
    <submittedName>
        <fullName evidence="5">Aggregation substance</fullName>
    </submittedName>
</protein>
<feature type="compositionally biased region" description="Basic and acidic residues" evidence="3">
    <location>
        <begin position="96"/>
        <end position="108"/>
    </location>
</feature>
<evidence type="ECO:0000313" key="6">
    <source>
        <dbReference type="Proteomes" id="UP000030643"/>
    </source>
</evidence>
<evidence type="ECO:0000259" key="4">
    <source>
        <dbReference type="Pfam" id="PF18220"/>
    </source>
</evidence>
<dbReference type="InterPro" id="IPR022263">
    <property type="entry name" value="KxYKxGKxW"/>
</dbReference>
<name>A0A069D3F2_WEIOS</name>
<reference evidence="6" key="1">
    <citation type="journal article" date="2014" name="Genome Announc.">
        <title>Draft genome sequence of Weissella oryzae SG25T, isolated from fermented rice grains.</title>
        <authorList>
            <person name="Tanizawa Y."/>
            <person name="Fujisawa T."/>
            <person name="Mochizuki T."/>
            <person name="Kaminuma E."/>
            <person name="Suzuki Y."/>
            <person name="Nakamura Y."/>
            <person name="Tohno M."/>
        </authorList>
    </citation>
    <scope>NUCLEOTIDE SEQUENCE [LARGE SCALE GENOMIC DNA]</scope>
    <source>
        <strain evidence="6">DSM 25784 / JCM 18191 / LMG 30913 / SG25</strain>
    </source>
</reference>
<keyword evidence="1" id="KW-0732">Signal</keyword>
<feature type="compositionally biased region" description="Polar residues" evidence="3">
    <location>
        <begin position="76"/>
        <end position="87"/>
    </location>
</feature>
<feature type="compositionally biased region" description="Polar residues" evidence="3">
    <location>
        <begin position="109"/>
        <end position="118"/>
    </location>
</feature>
<evidence type="ECO:0000256" key="3">
    <source>
        <dbReference type="SAM" id="MobiDB-lite"/>
    </source>
</evidence>
<feature type="region of interest" description="Disordered" evidence="3">
    <location>
        <begin position="76"/>
        <end position="217"/>
    </location>
</feature>
<feature type="domain" description="Adhesin BspA variable" evidence="4">
    <location>
        <begin position="324"/>
        <end position="469"/>
    </location>
</feature>
<feature type="compositionally biased region" description="Basic and acidic residues" evidence="3">
    <location>
        <begin position="187"/>
        <end position="206"/>
    </location>
</feature>
<dbReference type="InterPro" id="IPR041237">
    <property type="entry name" value="BspA_v"/>
</dbReference>
<evidence type="ECO:0000256" key="1">
    <source>
        <dbReference type="ARBA" id="ARBA00022729"/>
    </source>
</evidence>
<organism evidence="5 6">
    <name type="scientific">Weissella oryzae (strain DSM 25784 / JCM 18191 / LMG 30913 / SG25)</name>
    <dbReference type="NCBI Taxonomy" id="1329250"/>
    <lineage>
        <taxon>Bacteria</taxon>
        <taxon>Bacillati</taxon>
        <taxon>Bacillota</taxon>
        <taxon>Bacilli</taxon>
        <taxon>Lactobacillales</taxon>
        <taxon>Lactobacillaceae</taxon>
        <taxon>Weissella</taxon>
    </lineage>
</organism>
<dbReference type="NCBIfam" id="TIGR01167">
    <property type="entry name" value="LPXTG_anchor"/>
    <property type="match status" value="1"/>
</dbReference>
<feature type="compositionally biased region" description="Basic and acidic residues" evidence="3">
    <location>
        <begin position="126"/>
        <end position="160"/>
    </location>
</feature>
<keyword evidence="6" id="KW-1185">Reference proteome</keyword>
<dbReference type="NCBIfam" id="TIGR03715">
    <property type="entry name" value="KxYKxGKxW"/>
    <property type="match status" value="1"/>
</dbReference>
<feature type="compositionally biased region" description="Basic and acidic residues" evidence="3">
    <location>
        <begin position="168"/>
        <end position="180"/>
    </location>
</feature>
<keyword evidence="2" id="KW-0175">Coiled coil</keyword>
<dbReference type="eggNOG" id="ENOG5032DWZ">
    <property type="taxonomic scope" value="Bacteria"/>
</dbReference>
<dbReference type="Pfam" id="PF18220">
    <property type="entry name" value="BspA_v"/>
    <property type="match status" value="1"/>
</dbReference>
<dbReference type="Proteomes" id="UP000030643">
    <property type="component" value="Unassembled WGS sequence"/>
</dbReference>
<gene>
    <name evidence="5" type="ORF">WOSG25_190240</name>
</gene>
<accession>A0A069D3F2</accession>
<dbReference type="EMBL" id="DF820502">
    <property type="protein sequence ID" value="GAK31916.1"/>
    <property type="molecule type" value="Genomic_DNA"/>
</dbReference>
<sequence>MENSPRFKMYKDGKKWLVGAAAVAGLMVMQSGSMHASADEVHTNSNNAATESVNMQDNGLQANAVTLKSATDKANTDAQASAASKTAVQADVSTPDEGKKVIDDKQAQVDDSTTNAENNGVVINHNDAKDIHMNDDNANEETNKAASDLDKQKADVDKANAEQQANKEAADKANSERDDAINQSEADLDKAKQDQQDQINDSKDAGVDTNVTDKTITPDYQDLTGLTGQALLDAMQHNIDAYQDAMKQATDSTNSDTKQLKELTAKYEAALAQYQAEKARVDKENAEKKAAYEKALSDFMNGTNVNVNMDAHTDTDMGDGQYKTMMTADVNSETGEFTLKHDMNDGNSIIGQGVLTGKIIFTVVSNGDGTETITVTGIELYKYIYTNLNINTANNKNINFHVYDNNGNELFSVAHDGQTSFEKDINKTFNINQSFKLTPGQQSSMFSFLKIADNWIYNTHGQVEIAFTNTNKAPDLPDYEPEPTAPDKVQGEVTNYSVTQLPKADTPKAQEATVTPYKVTVDPEPAQPAQPTPAQVQASLPETGMEQGLGLSGVGFALLAGMAAFGTAKKRKKDGEQTINRGE</sequence>
<dbReference type="OrthoDB" id="2143924at2"/>
<evidence type="ECO:0000256" key="2">
    <source>
        <dbReference type="SAM" id="Coils"/>
    </source>
</evidence>
<proteinExistence type="predicted"/>
<evidence type="ECO:0000313" key="5">
    <source>
        <dbReference type="EMBL" id="GAK31916.1"/>
    </source>
</evidence>
<dbReference type="Gene3D" id="6.10.250.2200">
    <property type="match status" value="1"/>
</dbReference>
<dbReference type="STRING" id="1329250.WOSG25_190240"/>